<reference evidence="2" key="1">
    <citation type="journal article" date="2011" name="Nat. Biotechnol.">
        <title>The genomic sequence of the Chinese hamster ovary (CHO)-K1 cell line.</title>
        <authorList>
            <person name="Xu X."/>
            <person name="Nagarajan H."/>
            <person name="Lewis N.E."/>
            <person name="Pan S."/>
            <person name="Cai Z."/>
            <person name="Liu X."/>
            <person name="Chen W."/>
            <person name="Xie M."/>
            <person name="Wang W."/>
            <person name="Hammond S."/>
            <person name="Andersen M.R."/>
            <person name="Neff N."/>
            <person name="Passarelli B."/>
            <person name="Koh W."/>
            <person name="Fan H.C."/>
            <person name="Wang J."/>
            <person name="Gui Y."/>
            <person name="Lee K.H."/>
            <person name="Betenbaugh M.J."/>
            <person name="Quake S.R."/>
            <person name="Famili I."/>
            <person name="Palsson B.O."/>
            <person name="Wang J."/>
        </authorList>
    </citation>
    <scope>NUCLEOTIDE SEQUENCE [LARGE SCALE GENOMIC DNA]</scope>
    <source>
        <strain evidence="2">CHO K1 cell line</strain>
    </source>
</reference>
<sequence>MTGYVRHLVTASLLSTTFFKPGNLRLGYRVGKGVRVGSWVTQAEGTQAGRAMGSSLL</sequence>
<dbReference type="Proteomes" id="UP000001075">
    <property type="component" value="Unassembled WGS sequence"/>
</dbReference>
<evidence type="ECO:0000313" key="2">
    <source>
        <dbReference type="Proteomes" id="UP000001075"/>
    </source>
</evidence>
<dbReference type="AlphaFoldDB" id="G3I3G4"/>
<organism evidence="1 2">
    <name type="scientific">Cricetulus griseus</name>
    <name type="common">Chinese hamster</name>
    <name type="synonym">Cricetulus barabensis griseus</name>
    <dbReference type="NCBI Taxonomy" id="10029"/>
    <lineage>
        <taxon>Eukaryota</taxon>
        <taxon>Metazoa</taxon>
        <taxon>Chordata</taxon>
        <taxon>Craniata</taxon>
        <taxon>Vertebrata</taxon>
        <taxon>Euteleostomi</taxon>
        <taxon>Mammalia</taxon>
        <taxon>Eutheria</taxon>
        <taxon>Euarchontoglires</taxon>
        <taxon>Glires</taxon>
        <taxon>Rodentia</taxon>
        <taxon>Myomorpha</taxon>
        <taxon>Muroidea</taxon>
        <taxon>Cricetidae</taxon>
        <taxon>Cricetinae</taxon>
        <taxon>Cricetulus</taxon>
    </lineage>
</organism>
<evidence type="ECO:0000313" key="1">
    <source>
        <dbReference type="EMBL" id="EGW05539.1"/>
    </source>
</evidence>
<dbReference type="InParanoid" id="G3I3G4"/>
<protein>
    <submittedName>
        <fullName evidence="1">Uncharacterized protein</fullName>
    </submittedName>
</protein>
<gene>
    <name evidence="1" type="ORF">I79_017970</name>
</gene>
<dbReference type="EMBL" id="JH001184">
    <property type="protein sequence ID" value="EGW05539.1"/>
    <property type="molecule type" value="Genomic_DNA"/>
</dbReference>
<proteinExistence type="predicted"/>
<accession>G3I3G4</accession>
<name>G3I3G4_CRIGR</name>